<accession>A0A3M7QRQ2</accession>
<keyword evidence="3" id="KW-1185">Reference proteome</keyword>
<feature type="transmembrane region" description="Helical" evidence="1">
    <location>
        <begin position="60"/>
        <end position="81"/>
    </location>
</feature>
<comment type="caution">
    <text evidence="2">The sequence shown here is derived from an EMBL/GenBank/DDBJ whole genome shotgun (WGS) entry which is preliminary data.</text>
</comment>
<name>A0A3M7QRQ2_BRAPC</name>
<keyword evidence="1" id="KW-0472">Membrane</keyword>
<reference evidence="2 3" key="1">
    <citation type="journal article" date="2018" name="Sci. Rep.">
        <title>Genomic signatures of local adaptation to the degree of environmental predictability in rotifers.</title>
        <authorList>
            <person name="Franch-Gras L."/>
            <person name="Hahn C."/>
            <person name="Garcia-Roger E.M."/>
            <person name="Carmona M.J."/>
            <person name="Serra M."/>
            <person name="Gomez A."/>
        </authorList>
    </citation>
    <scope>NUCLEOTIDE SEQUENCE [LARGE SCALE GENOMIC DNA]</scope>
    <source>
        <strain evidence="2">HYR1</strain>
    </source>
</reference>
<dbReference type="Proteomes" id="UP000276133">
    <property type="component" value="Unassembled WGS sequence"/>
</dbReference>
<evidence type="ECO:0000313" key="3">
    <source>
        <dbReference type="Proteomes" id="UP000276133"/>
    </source>
</evidence>
<evidence type="ECO:0000256" key="1">
    <source>
        <dbReference type="SAM" id="Phobius"/>
    </source>
</evidence>
<evidence type="ECO:0000313" key="2">
    <source>
        <dbReference type="EMBL" id="RNA14076.1"/>
    </source>
</evidence>
<dbReference type="AlphaFoldDB" id="A0A3M7QRQ2"/>
<sequence>MSFLVNQYCYDTLNSPYLTVIILHFSGPAKKTIISNYQVLINGCQFLKFDIRKYVKQEKLISLAIFGIFWSLEVVGDWTLTNNQTTKKYQKKNNLNLVPESIFLWILVVVKNFSLNVNKKITHLVTASRAFQSPAVLFVKKLVRASQLRTNWRSIAR</sequence>
<keyword evidence="1" id="KW-1133">Transmembrane helix</keyword>
<proteinExistence type="predicted"/>
<feature type="transmembrane region" description="Helical" evidence="1">
    <location>
        <begin position="101"/>
        <end position="118"/>
    </location>
</feature>
<organism evidence="2 3">
    <name type="scientific">Brachionus plicatilis</name>
    <name type="common">Marine rotifer</name>
    <name type="synonym">Brachionus muelleri</name>
    <dbReference type="NCBI Taxonomy" id="10195"/>
    <lineage>
        <taxon>Eukaryota</taxon>
        <taxon>Metazoa</taxon>
        <taxon>Spiralia</taxon>
        <taxon>Gnathifera</taxon>
        <taxon>Rotifera</taxon>
        <taxon>Eurotatoria</taxon>
        <taxon>Monogononta</taxon>
        <taxon>Pseudotrocha</taxon>
        <taxon>Ploima</taxon>
        <taxon>Brachionidae</taxon>
        <taxon>Brachionus</taxon>
    </lineage>
</organism>
<keyword evidence="1" id="KW-0812">Transmembrane</keyword>
<dbReference type="EMBL" id="REGN01005265">
    <property type="protein sequence ID" value="RNA14076.1"/>
    <property type="molecule type" value="Genomic_DNA"/>
</dbReference>
<protein>
    <submittedName>
        <fullName evidence="2">Uncharacterized protein</fullName>
    </submittedName>
</protein>
<gene>
    <name evidence="2" type="ORF">BpHYR1_006918</name>
</gene>